<keyword evidence="6 7" id="KW-0472">Membrane</keyword>
<name>A0A1W1E7H7_9ZZZZ</name>
<evidence type="ECO:0000256" key="5">
    <source>
        <dbReference type="ARBA" id="ARBA00022989"/>
    </source>
</evidence>
<dbReference type="GO" id="GO:0005886">
    <property type="term" value="C:plasma membrane"/>
    <property type="evidence" value="ECO:0007669"/>
    <property type="project" value="UniProtKB-SubCell"/>
</dbReference>
<keyword evidence="4 7" id="KW-0812">Transmembrane</keyword>
<evidence type="ECO:0000256" key="1">
    <source>
        <dbReference type="ARBA" id="ARBA00004533"/>
    </source>
</evidence>
<evidence type="ECO:0000256" key="3">
    <source>
        <dbReference type="ARBA" id="ARBA00022519"/>
    </source>
</evidence>
<feature type="domain" description="Mce/MlaD" evidence="8">
    <location>
        <begin position="48"/>
        <end position="138"/>
    </location>
</feature>
<evidence type="ECO:0000256" key="4">
    <source>
        <dbReference type="ARBA" id="ARBA00022692"/>
    </source>
</evidence>
<protein>
    <submittedName>
        <fullName evidence="9">Paraquat-inducible protein B</fullName>
    </submittedName>
</protein>
<dbReference type="PANTHER" id="PTHR30462">
    <property type="entry name" value="INTERMEMBRANE TRANSPORT PROTEIN PQIB-RELATED"/>
    <property type="match status" value="1"/>
</dbReference>
<dbReference type="InterPro" id="IPR051800">
    <property type="entry name" value="PqiA-PqiB_transport"/>
</dbReference>
<organism evidence="9">
    <name type="scientific">hydrothermal vent metagenome</name>
    <dbReference type="NCBI Taxonomy" id="652676"/>
    <lineage>
        <taxon>unclassified sequences</taxon>
        <taxon>metagenomes</taxon>
        <taxon>ecological metagenomes</taxon>
    </lineage>
</organism>
<comment type="subcellular location">
    <subcellularLocation>
        <location evidence="1">Cell inner membrane</location>
    </subcellularLocation>
</comment>
<feature type="transmembrane region" description="Helical" evidence="7">
    <location>
        <begin position="21"/>
        <end position="41"/>
    </location>
</feature>
<proteinExistence type="predicted"/>
<feature type="domain" description="Mce/MlaD" evidence="8">
    <location>
        <begin position="163"/>
        <end position="224"/>
    </location>
</feature>
<gene>
    <name evidence="9" type="ORF">MNB_SV-4-994</name>
</gene>
<dbReference type="InterPro" id="IPR003399">
    <property type="entry name" value="Mce/MlaD"/>
</dbReference>
<feature type="domain" description="Mce/MlaD" evidence="8">
    <location>
        <begin position="296"/>
        <end position="392"/>
    </location>
</feature>
<evidence type="ECO:0000256" key="2">
    <source>
        <dbReference type="ARBA" id="ARBA00022475"/>
    </source>
</evidence>
<keyword evidence="5 7" id="KW-1133">Transmembrane helix</keyword>
<keyword evidence="3" id="KW-0997">Cell inner membrane</keyword>
<dbReference type="AlphaFoldDB" id="A0A1W1E7H7"/>
<evidence type="ECO:0000256" key="7">
    <source>
        <dbReference type="SAM" id="Phobius"/>
    </source>
</evidence>
<evidence type="ECO:0000259" key="8">
    <source>
        <dbReference type="Pfam" id="PF02470"/>
    </source>
</evidence>
<dbReference type="Pfam" id="PF02470">
    <property type="entry name" value="MlaD"/>
    <property type="match status" value="3"/>
</dbReference>
<sequence>MQQTHNDEMIKEALWQEKKKGISTVWIVPLVALIIGGWLFFQSWSQQGPEITINFKSAEGIEAGKTVIKYKDVVVGHVNKVTFTKDLKSVEVIAQLQKNMKPFLSENTRFWVVQAQLGVDRVQGLDTLLSGVYIVMDPQKGEKRVREFHGLDQIPVVDSGEKGRTFILKADSIGSLSIGSPIYYKKLKAGSIASYKLDPDGKQVTIEAFIKSPFDQLLNDKTRFFNVSGISLNMNANGVDLQTESLVSVLMGGLAFENFVVHGIGKPVKENHVYKLYKDRKTAKEQHYSREIFFWVYADDSVRGLSEGAPVEFKGVKIGEVVHYSLVGDANTAEFRIPILIKIEPERFDVIGARDNQDSAHIPIFEKLVQKGLRAQLQTGNLLTGEQFIDLNIYPDAPHEKIRRRYNMYIIPSVPTTMASLKTDFKTVMKRIAAIPFEEIGTHFNNSMQQIDTQTLPKVNRSFVEFSKLVKDTNALMNSVRKNYLDSNAEINRKMLKLLDEMIRTTKSVKHLTDYLERHPESLIKGK</sequence>
<dbReference type="EMBL" id="FPIB01000003">
    <property type="protein sequence ID" value="SFV89811.1"/>
    <property type="molecule type" value="Genomic_DNA"/>
</dbReference>
<keyword evidence="2" id="KW-1003">Cell membrane</keyword>
<dbReference type="PANTHER" id="PTHR30462:SF0">
    <property type="entry name" value="INTERMEMBRANE TRANSPORT PROTEIN YEBT"/>
    <property type="match status" value="1"/>
</dbReference>
<reference evidence="9" key="1">
    <citation type="submission" date="2016-10" db="EMBL/GenBank/DDBJ databases">
        <authorList>
            <person name="de Groot N.N."/>
        </authorList>
    </citation>
    <scope>NUCLEOTIDE SEQUENCE</scope>
</reference>
<accession>A0A1W1E7H7</accession>
<evidence type="ECO:0000256" key="6">
    <source>
        <dbReference type="ARBA" id="ARBA00023136"/>
    </source>
</evidence>
<evidence type="ECO:0000313" key="9">
    <source>
        <dbReference type="EMBL" id="SFV89811.1"/>
    </source>
</evidence>